<feature type="compositionally biased region" description="Basic residues" evidence="8">
    <location>
        <begin position="139"/>
        <end position="152"/>
    </location>
</feature>
<proteinExistence type="inferred from homology"/>
<feature type="region of interest" description="Disordered" evidence="8">
    <location>
        <begin position="90"/>
        <end position="161"/>
    </location>
</feature>
<evidence type="ECO:0000259" key="9">
    <source>
        <dbReference type="Pfam" id="PF00004"/>
    </source>
</evidence>
<dbReference type="SUPFAM" id="SSF52540">
    <property type="entry name" value="P-loop containing nucleoside triphosphate hydrolases"/>
    <property type="match status" value="1"/>
</dbReference>
<evidence type="ECO:0000313" key="12">
    <source>
        <dbReference type="Proteomes" id="UP000006727"/>
    </source>
</evidence>
<feature type="region of interest" description="Disordered" evidence="8">
    <location>
        <begin position="450"/>
        <end position="475"/>
    </location>
</feature>
<dbReference type="Gene3D" id="1.10.8.60">
    <property type="match status" value="1"/>
</dbReference>
<reference evidence="11" key="3">
    <citation type="submission" date="2020-12" db="UniProtKB">
        <authorList>
            <consortium name="EnsemblPlants"/>
        </authorList>
    </citation>
    <scope>IDENTIFICATION</scope>
</reference>
<keyword evidence="12" id="KW-1185">Reference proteome</keyword>
<evidence type="ECO:0000313" key="10">
    <source>
        <dbReference type="EMBL" id="PNR42750.1"/>
    </source>
</evidence>
<evidence type="ECO:0000256" key="6">
    <source>
        <dbReference type="ARBA" id="ARBA00023242"/>
    </source>
</evidence>
<dbReference type="GO" id="GO:0006281">
    <property type="term" value="P:DNA repair"/>
    <property type="evidence" value="ECO:0000318"/>
    <property type="project" value="GO_Central"/>
</dbReference>
<dbReference type="GO" id="GO:0000077">
    <property type="term" value="P:DNA damage checkpoint signaling"/>
    <property type="evidence" value="ECO:0000318"/>
    <property type="project" value="GO_Central"/>
</dbReference>
<sequence>MATGGGGDDDPTNANVVATAEHDSGVAKGKRNLNAAASFFIPLSKKAKLAPVADLVVEVNKNASVAGEEKDDDFQEPSVTSVLATIFDKKPSRKKANVRKDQKKEVENVPSLQDVQTGGSQLQCPPEHKQEVGQSPSKKSSKTSTAKKKRKPQQSVLDTKPSVGVHGADLFLQARLAAEENTRLSAGKATHPFFARPKSGGARSLGTDEAIHATKGRSLNSASDCAEKPRRMSPLKPPHPFFARQNLGGAKAMTVDEPLHSLESDSLPPSAPFHITQNMAEDETKPVWNSNWTWRDMPAKADQKIEGVYSFLASQPSYSWTWPSSEKRKMQPLSRVDAFRRVIDYLTGKDAGTQFLLGEEVESVAAETHKLVQMFSSYYYPYVHKDFLEPNSALQTSTERQLKDVNSSRNALWTDQYQPQTCQEVCGNKECVKTLSSWLQSWGEKILQQKGSVKNKEEEEGSFIDDDSDFEDSPSEIDDNDDLYNCLLVTGPVGCGKSAAIYACAMEHGFTVIEVNASECRSGALIKHKFSQAMGSHGLSKRQLSAAMDASDEQLDAYQMLKQGEGCRKSISFCGEPENQVPQSQSAYRSNLPPPSLRGLRVILFEDVDIVFEEDSGFMNALTQLSKTSKCPIIFSSNSQKPALPQVRGLQVIRFEQPSTAELVAHACMVCMAEGVSCSPDIVEHIVKTSDHDLRKLLMLLQFWTQGSPSDSKYWKDISAVEGSLSAQTNKQNPNLVNCLLQLDGCPRVPATRIHTADRLLIDEELNNIKPKNNSEMVGICQEPDPRNIREGMCLDSDRLFAYDCQHRILPLLFPCTVSCQLTTMVSKRLEDANQKVREMVDFEVNVWSRHRFDELKSIADAHSRARKALQKLQAAARKDENGKSCIKPSNGFSFMKLMQGSYDSPDAQTASNECTKDTLCLLQEHHRSSSEEREDDLTPACLSHDQDRPAMHPARAIRNYAGFQYDEHPKLLPPLDSDTLCTGSLPDVEGLLRGHECIPGLHFSVTHPIMADLGADSVQQSVNVSDATASQSTNFAVQSIVPSGLQEVSVNRPVEESKPDLTTIPIDNLTIHHDVETSTCAGEHSHIPDLPLECKILNLTSAVMEYTWSELRSLPLKKHFTLDMDNGASILLDDILDDLSSCDFLSSRTTSAFKHVEVSVEQQRPGNDAYRGDSSGDSCTESAAVLAQLRLNQALNKLLPSNGPSAGTWEVRPSFSQQEIVREEKRLGHDECVNQLLPQRCRSLGRLARLDYISFYPQLTPSTAGPEVRMERALRHRKLT</sequence>
<dbReference type="OrthoDB" id="9996895at2759"/>
<dbReference type="PANTHER" id="PTHR12172">
    <property type="entry name" value="CELL CYCLE CHECKPOINT PROTEIN RAD17"/>
    <property type="match status" value="1"/>
</dbReference>
<comment type="similarity">
    <text evidence="2">Belongs to the rad17/RAD24 family.</text>
</comment>
<evidence type="ECO:0000256" key="4">
    <source>
        <dbReference type="ARBA" id="ARBA00022763"/>
    </source>
</evidence>
<dbReference type="EnsemblPlants" id="Pp3c13_19570V3.1">
    <property type="protein sequence ID" value="Pp3c13_19570V3.1"/>
    <property type="gene ID" value="Pp3c13_19570"/>
</dbReference>
<dbReference type="InterPro" id="IPR027417">
    <property type="entry name" value="P-loop_NTPase"/>
</dbReference>
<gene>
    <name evidence="11" type="primary">LOC112290470</name>
    <name evidence="10" type="ORF">PHYPA_017580</name>
</gene>
<dbReference type="GO" id="GO:0005634">
    <property type="term" value="C:nucleus"/>
    <property type="evidence" value="ECO:0007669"/>
    <property type="project" value="UniProtKB-SubCell"/>
</dbReference>
<dbReference type="PANTHER" id="PTHR12172:SF1">
    <property type="entry name" value="P-LOOP CONTAINING NUCLEOSIDE TRIPHOSPHATE HYDROLASES SUPERFAMILY PROTEIN"/>
    <property type="match status" value="1"/>
</dbReference>
<dbReference type="EMBL" id="ABEU02000013">
    <property type="protein sequence ID" value="PNR42750.1"/>
    <property type="molecule type" value="Genomic_DNA"/>
</dbReference>
<evidence type="ECO:0000256" key="7">
    <source>
        <dbReference type="ARBA" id="ARBA00023306"/>
    </source>
</evidence>
<evidence type="ECO:0000256" key="1">
    <source>
        <dbReference type="ARBA" id="ARBA00004123"/>
    </source>
</evidence>
<evidence type="ECO:0000256" key="3">
    <source>
        <dbReference type="ARBA" id="ARBA00022741"/>
    </source>
</evidence>
<dbReference type="STRING" id="3218.A0A2K1JMG9"/>
<dbReference type="Gramene" id="Pp3c13_19570V3.1">
    <property type="protein sequence ID" value="Pp3c13_19570V3.1"/>
    <property type="gene ID" value="Pp3c13_19570"/>
</dbReference>
<dbReference type="Gramene" id="Pp3c13_19570V3.3">
    <property type="protein sequence ID" value="Pp3c13_19570V3.3"/>
    <property type="gene ID" value="Pp3c13_19570"/>
</dbReference>
<organism evidence="10">
    <name type="scientific">Physcomitrium patens</name>
    <name type="common">Spreading-leaved earth moss</name>
    <name type="synonym">Physcomitrella patens</name>
    <dbReference type="NCBI Taxonomy" id="3218"/>
    <lineage>
        <taxon>Eukaryota</taxon>
        <taxon>Viridiplantae</taxon>
        <taxon>Streptophyta</taxon>
        <taxon>Embryophyta</taxon>
        <taxon>Bryophyta</taxon>
        <taxon>Bryophytina</taxon>
        <taxon>Bryopsida</taxon>
        <taxon>Funariidae</taxon>
        <taxon>Funariales</taxon>
        <taxon>Funariaceae</taxon>
        <taxon>Physcomitrium</taxon>
    </lineage>
</organism>
<accession>A0A2K1JMG9</accession>
<dbReference type="FunFam" id="1.10.8.60:FF:000116">
    <property type="entry name" value="p-loop containing nucleoside triphosphate hydrolase superfamily protein"/>
    <property type="match status" value="1"/>
</dbReference>
<dbReference type="Proteomes" id="UP000006727">
    <property type="component" value="Chromosome 13"/>
</dbReference>
<dbReference type="PaxDb" id="3218-PP1S223_114V6.1"/>
<dbReference type="GO" id="GO:0016887">
    <property type="term" value="F:ATP hydrolysis activity"/>
    <property type="evidence" value="ECO:0007669"/>
    <property type="project" value="InterPro"/>
</dbReference>
<reference evidence="10 12" key="1">
    <citation type="journal article" date="2008" name="Science">
        <title>The Physcomitrella genome reveals evolutionary insights into the conquest of land by plants.</title>
        <authorList>
            <person name="Rensing S."/>
            <person name="Lang D."/>
            <person name="Zimmer A."/>
            <person name="Terry A."/>
            <person name="Salamov A."/>
            <person name="Shapiro H."/>
            <person name="Nishiyama T."/>
            <person name="Perroud P.-F."/>
            <person name="Lindquist E."/>
            <person name="Kamisugi Y."/>
            <person name="Tanahashi T."/>
            <person name="Sakakibara K."/>
            <person name="Fujita T."/>
            <person name="Oishi K."/>
            <person name="Shin-I T."/>
            <person name="Kuroki Y."/>
            <person name="Toyoda A."/>
            <person name="Suzuki Y."/>
            <person name="Hashimoto A."/>
            <person name="Yamaguchi K."/>
            <person name="Sugano A."/>
            <person name="Kohara Y."/>
            <person name="Fujiyama A."/>
            <person name="Anterola A."/>
            <person name="Aoki S."/>
            <person name="Ashton N."/>
            <person name="Barbazuk W.B."/>
            <person name="Barker E."/>
            <person name="Bennetzen J."/>
            <person name="Bezanilla M."/>
            <person name="Blankenship R."/>
            <person name="Cho S.H."/>
            <person name="Dutcher S."/>
            <person name="Estelle M."/>
            <person name="Fawcett J.A."/>
            <person name="Gundlach H."/>
            <person name="Hanada K."/>
            <person name="Heyl A."/>
            <person name="Hicks K.A."/>
            <person name="Hugh J."/>
            <person name="Lohr M."/>
            <person name="Mayer K."/>
            <person name="Melkozernov A."/>
            <person name="Murata T."/>
            <person name="Nelson D."/>
            <person name="Pils B."/>
            <person name="Prigge M."/>
            <person name="Reiss B."/>
            <person name="Renner T."/>
            <person name="Rombauts S."/>
            <person name="Rushton P."/>
            <person name="Sanderfoot A."/>
            <person name="Schween G."/>
            <person name="Shiu S.-H."/>
            <person name="Stueber K."/>
            <person name="Theodoulou F.L."/>
            <person name="Tu H."/>
            <person name="Van de Peer Y."/>
            <person name="Verrier P.J."/>
            <person name="Waters E."/>
            <person name="Wood A."/>
            <person name="Yang L."/>
            <person name="Cove D."/>
            <person name="Cuming A."/>
            <person name="Hasebe M."/>
            <person name="Lucas S."/>
            <person name="Mishler D.B."/>
            <person name="Reski R."/>
            <person name="Grigoriev I."/>
            <person name="Quatrano R.S."/>
            <person name="Boore J.L."/>
        </authorList>
    </citation>
    <scope>NUCLEOTIDE SEQUENCE [LARGE SCALE GENOMIC DNA]</scope>
    <source>
        <strain evidence="11 12">cv. Gransden 2004</strain>
    </source>
</reference>
<protein>
    <recommendedName>
        <fullName evidence="9">ATPase AAA-type core domain-containing protein</fullName>
    </recommendedName>
</protein>
<feature type="domain" description="ATPase AAA-type core" evidence="9">
    <location>
        <begin position="487"/>
        <end position="639"/>
    </location>
</feature>
<dbReference type="RefSeq" id="XP_024392503.1">
    <property type="nucleotide sequence ID" value="XM_024536735.2"/>
</dbReference>
<evidence type="ECO:0000256" key="5">
    <source>
        <dbReference type="ARBA" id="ARBA00022840"/>
    </source>
</evidence>
<dbReference type="GeneID" id="112290470"/>
<dbReference type="GO" id="GO:0003682">
    <property type="term" value="F:chromatin binding"/>
    <property type="evidence" value="ECO:0000318"/>
    <property type="project" value="GO_Central"/>
</dbReference>
<evidence type="ECO:0000256" key="8">
    <source>
        <dbReference type="SAM" id="MobiDB-lite"/>
    </source>
</evidence>
<name>A0A2K1JMG9_PHYPA</name>
<evidence type="ECO:0000313" key="11">
    <source>
        <dbReference type="EnsemblPlants" id="Pp3c13_19570V3.1"/>
    </source>
</evidence>
<dbReference type="EnsemblPlants" id="Pp3c13_19570V3.3">
    <property type="protein sequence ID" value="Pp3c13_19570V3.3"/>
    <property type="gene ID" value="Pp3c13_19570"/>
</dbReference>
<comment type="subcellular location">
    <subcellularLocation>
        <location evidence="1">Nucleus</location>
    </subcellularLocation>
</comment>
<dbReference type="Gene3D" id="3.40.50.300">
    <property type="entry name" value="P-loop containing nucleotide triphosphate hydrolases"/>
    <property type="match status" value="1"/>
</dbReference>
<dbReference type="InterPro" id="IPR004582">
    <property type="entry name" value="Checkpoint_prot_Rad17_Rad24"/>
</dbReference>
<dbReference type="Pfam" id="PF00004">
    <property type="entry name" value="AAA"/>
    <property type="match status" value="1"/>
</dbReference>
<evidence type="ECO:0000256" key="2">
    <source>
        <dbReference type="ARBA" id="ARBA00006168"/>
    </source>
</evidence>
<dbReference type="InterPro" id="IPR003959">
    <property type="entry name" value="ATPase_AAA_core"/>
</dbReference>
<reference evidence="10 12" key="2">
    <citation type="journal article" date="2018" name="Plant J.">
        <title>The Physcomitrella patens chromosome-scale assembly reveals moss genome structure and evolution.</title>
        <authorList>
            <person name="Lang D."/>
            <person name="Ullrich K.K."/>
            <person name="Murat F."/>
            <person name="Fuchs J."/>
            <person name="Jenkins J."/>
            <person name="Haas F.B."/>
            <person name="Piednoel M."/>
            <person name="Gundlach H."/>
            <person name="Van Bel M."/>
            <person name="Meyberg R."/>
            <person name="Vives C."/>
            <person name="Morata J."/>
            <person name="Symeonidi A."/>
            <person name="Hiss M."/>
            <person name="Muchero W."/>
            <person name="Kamisugi Y."/>
            <person name="Saleh O."/>
            <person name="Blanc G."/>
            <person name="Decker E.L."/>
            <person name="van Gessel N."/>
            <person name="Grimwood J."/>
            <person name="Hayes R.D."/>
            <person name="Graham S.W."/>
            <person name="Gunter L.E."/>
            <person name="McDaniel S.F."/>
            <person name="Hoernstein S.N.W."/>
            <person name="Larsson A."/>
            <person name="Li F.W."/>
            <person name="Perroud P.F."/>
            <person name="Phillips J."/>
            <person name="Ranjan P."/>
            <person name="Rokshar D.S."/>
            <person name="Rothfels C.J."/>
            <person name="Schneider L."/>
            <person name="Shu S."/>
            <person name="Stevenson D.W."/>
            <person name="Thummler F."/>
            <person name="Tillich M."/>
            <person name="Villarreal Aguilar J.C."/>
            <person name="Widiez T."/>
            <person name="Wong G.K."/>
            <person name="Wymore A."/>
            <person name="Zhang Y."/>
            <person name="Zimmer A.D."/>
            <person name="Quatrano R.S."/>
            <person name="Mayer K.F.X."/>
            <person name="Goodstein D."/>
            <person name="Casacuberta J.M."/>
            <person name="Vandepoele K."/>
            <person name="Reski R."/>
            <person name="Cuming A.C."/>
            <person name="Tuskan G.A."/>
            <person name="Maumus F."/>
            <person name="Salse J."/>
            <person name="Schmutz J."/>
            <person name="Rensing S.A."/>
        </authorList>
    </citation>
    <scope>NUCLEOTIDE SEQUENCE [LARGE SCALE GENOMIC DNA]</scope>
    <source>
        <strain evidence="11 12">cv. Gransden 2004</strain>
    </source>
</reference>
<keyword evidence="4" id="KW-0227">DNA damage</keyword>
<feature type="compositionally biased region" description="Polar residues" evidence="8">
    <location>
        <begin position="110"/>
        <end position="123"/>
    </location>
</feature>
<keyword evidence="3" id="KW-0547">Nucleotide-binding</keyword>
<feature type="region of interest" description="Disordered" evidence="8">
    <location>
        <begin position="210"/>
        <end position="239"/>
    </location>
</feature>
<dbReference type="GO" id="GO:0005524">
    <property type="term" value="F:ATP binding"/>
    <property type="evidence" value="ECO:0007669"/>
    <property type="project" value="UniProtKB-KW"/>
</dbReference>
<feature type="compositionally biased region" description="Acidic residues" evidence="8">
    <location>
        <begin position="458"/>
        <end position="475"/>
    </location>
</feature>
<feature type="compositionally biased region" description="Basic and acidic residues" evidence="8">
    <location>
        <begin position="98"/>
        <end position="107"/>
    </location>
</feature>
<feature type="region of interest" description="Disordered" evidence="8">
    <location>
        <begin position="927"/>
        <end position="949"/>
    </location>
</feature>
<keyword evidence="7" id="KW-0131">Cell cycle</keyword>
<keyword evidence="6" id="KW-0539">Nucleus</keyword>
<keyword evidence="5" id="KW-0067">ATP-binding</keyword>
<dbReference type="GO" id="GO:0033314">
    <property type="term" value="P:mitotic DNA replication checkpoint signaling"/>
    <property type="evidence" value="ECO:0000318"/>
    <property type="project" value="GO_Central"/>
</dbReference>